<dbReference type="EMBL" id="MU004571">
    <property type="protein sequence ID" value="KAF2647916.1"/>
    <property type="molecule type" value="Genomic_DNA"/>
</dbReference>
<reference evidence="2" key="1">
    <citation type="journal article" date="2020" name="Stud. Mycol.">
        <title>101 Dothideomycetes genomes: a test case for predicting lifestyles and emergence of pathogens.</title>
        <authorList>
            <person name="Haridas S."/>
            <person name="Albert R."/>
            <person name="Binder M."/>
            <person name="Bloem J."/>
            <person name="Labutti K."/>
            <person name="Salamov A."/>
            <person name="Andreopoulos B."/>
            <person name="Baker S."/>
            <person name="Barry K."/>
            <person name="Bills G."/>
            <person name="Bluhm B."/>
            <person name="Cannon C."/>
            <person name="Castanera R."/>
            <person name="Culley D."/>
            <person name="Daum C."/>
            <person name="Ezra D."/>
            <person name="Gonzalez J."/>
            <person name="Henrissat B."/>
            <person name="Kuo A."/>
            <person name="Liang C."/>
            <person name="Lipzen A."/>
            <person name="Lutzoni F."/>
            <person name="Magnuson J."/>
            <person name="Mondo S."/>
            <person name="Nolan M."/>
            <person name="Ohm R."/>
            <person name="Pangilinan J."/>
            <person name="Park H.-J."/>
            <person name="Ramirez L."/>
            <person name="Alfaro M."/>
            <person name="Sun H."/>
            <person name="Tritt A."/>
            <person name="Yoshinaga Y."/>
            <person name="Zwiers L.-H."/>
            <person name="Turgeon B."/>
            <person name="Goodwin S."/>
            <person name="Spatafora J."/>
            <person name="Crous P."/>
            <person name="Grigoriev I."/>
        </authorList>
    </citation>
    <scope>NUCLEOTIDE SEQUENCE</scope>
    <source>
        <strain evidence="2">CBS 122681</strain>
    </source>
</reference>
<evidence type="ECO:0000313" key="3">
    <source>
        <dbReference type="Proteomes" id="UP000799324"/>
    </source>
</evidence>
<dbReference type="AlphaFoldDB" id="A0A6A6SJC9"/>
<keyword evidence="3" id="KW-1185">Reference proteome</keyword>
<evidence type="ECO:0000313" key="2">
    <source>
        <dbReference type="EMBL" id="KAF2647916.1"/>
    </source>
</evidence>
<dbReference type="Proteomes" id="UP000799324">
    <property type="component" value="Unassembled WGS sequence"/>
</dbReference>
<sequence length="241" mass="27917">MSDSFNRGRSRLRDIPLYERRRRPVTPGKGRPMGIANFVLGAVGLHRAADMYSKPLNSAYASQIPGRDAGIDQTLGQVFFKKSIERAEELVELSDDHESGQELSVIIIDIEHEGIQKNKYLAVIARKPSYPTEPLDLKFWEEEGDDKNYDENCDNDSKEEDEDEDASQPEPKRKPRYEDEVEALIALEKVVDKPWKNIMERKKHKDQLITRWIEVVEVARAKKSRVKGWTRERTYAYGFYS</sequence>
<protein>
    <submittedName>
        <fullName evidence="2">Uncharacterized protein</fullName>
    </submittedName>
</protein>
<name>A0A6A6SJC9_9PLEO</name>
<proteinExistence type="predicted"/>
<evidence type="ECO:0000256" key="1">
    <source>
        <dbReference type="SAM" id="MobiDB-lite"/>
    </source>
</evidence>
<organism evidence="2 3">
    <name type="scientific">Lophiostoma macrostomum CBS 122681</name>
    <dbReference type="NCBI Taxonomy" id="1314788"/>
    <lineage>
        <taxon>Eukaryota</taxon>
        <taxon>Fungi</taxon>
        <taxon>Dikarya</taxon>
        <taxon>Ascomycota</taxon>
        <taxon>Pezizomycotina</taxon>
        <taxon>Dothideomycetes</taxon>
        <taxon>Pleosporomycetidae</taxon>
        <taxon>Pleosporales</taxon>
        <taxon>Lophiostomataceae</taxon>
        <taxon>Lophiostoma</taxon>
    </lineage>
</organism>
<accession>A0A6A6SJC9</accession>
<feature type="region of interest" description="Disordered" evidence="1">
    <location>
        <begin position="145"/>
        <end position="178"/>
    </location>
</feature>
<feature type="compositionally biased region" description="Acidic residues" evidence="1">
    <location>
        <begin position="151"/>
        <end position="167"/>
    </location>
</feature>
<gene>
    <name evidence="2" type="ORF">K491DRAFT_685113</name>
</gene>